<dbReference type="OrthoDB" id="10263272at2759"/>
<evidence type="ECO:0000256" key="3">
    <source>
        <dbReference type="SAM" id="MobiDB-lite"/>
    </source>
</evidence>
<dbReference type="OMA" id="NICGLAW"/>
<dbReference type="HOGENOM" id="CLU_014831_3_0_1"/>
<accession>B8LWQ7</accession>
<gene>
    <name evidence="4" type="ORF">TSTA_078170</name>
</gene>
<dbReference type="GO" id="GO:0010997">
    <property type="term" value="F:anaphase-promoting complex binding"/>
    <property type="evidence" value="ECO:0007669"/>
    <property type="project" value="InterPro"/>
</dbReference>
<dbReference type="Proteomes" id="UP000001745">
    <property type="component" value="Unassembled WGS sequence"/>
</dbReference>
<name>B8LWQ7_TALSN</name>
<dbReference type="SUPFAM" id="SSF50978">
    <property type="entry name" value="WD40 repeat-like"/>
    <property type="match status" value="1"/>
</dbReference>
<evidence type="ECO:0000313" key="4">
    <source>
        <dbReference type="EMBL" id="EED24454.1"/>
    </source>
</evidence>
<keyword evidence="5" id="KW-1185">Reference proteome</keyword>
<dbReference type="STRING" id="441959.B8LWQ7"/>
<dbReference type="eggNOG" id="KOG0305">
    <property type="taxonomic scope" value="Eukaryota"/>
</dbReference>
<dbReference type="PANTHER" id="PTHR19918">
    <property type="entry name" value="CELL DIVISION CYCLE 20 CDC20 FIZZY -RELATED"/>
    <property type="match status" value="1"/>
</dbReference>
<dbReference type="PhylomeDB" id="B8LWQ7"/>
<dbReference type="InterPro" id="IPR036322">
    <property type="entry name" value="WD40_repeat_dom_sf"/>
</dbReference>
<dbReference type="RefSeq" id="XP_002341841.1">
    <property type="nucleotide sequence ID" value="XM_002341800.1"/>
</dbReference>
<keyword evidence="1" id="KW-0853">WD repeat</keyword>
<dbReference type="VEuPathDB" id="FungiDB:TSTA_078170"/>
<dbReference type="InterPro" id="IPR015943">
    <property type="entry name" value="WD40/YVTN_repeat-like_dom_sf"/>
</dbReference>
<dbReference type="InterPro" id="IPR033010">
    <property type="entry name" value="Cdc20/Fizzy"/>
</dbReference>
<evidence type="ECO:0000313" key="5">
    <source>
        <dbReference type="Proteomes" id="UP000001745"/>
    </source>
</evidence>
<dbReference type="Pfam" id="PF00400">
    <property type="entry name" value="WD40"/>
    <property type="match status" value="1"/>
</dbReference>
<evidence type="ECO:0000256" key="2">
    <source>
        <dbReference type="ARBA" id="ARBA00022737"/>
    </source>
</evidence>
<feature type="compositionally biased region" description="Polar residues" evidence="3">
    <location>
        <begin position="533"/>
        <end position="551"/>
    </location>
</feature>
<proteinExistence type="predicted"/>
<dbReference type="GO" id="GO:0031145">
    <property type="term" value="P:anaphase-promoting complex-dependent catabolic process"/>
    <property type="evidence" value="ECO:0007669"/>
    <property type="project" value="TreeGrafter"/>
</dbReference>
<sequence length="807" mass="90065">MPKDEPSVGYVSRSSSSNHVSAFKPAVPCQNIPENLRCTRHRIRLAKSSMLLRDRFVPQRSYSGNTISKFHVRKLPVDLAAHEKLLRQQENNENPFCRRRRRMVIPIQFDINDLFQPPHMSPHLLDNEVNPRQYSTHGPRVTPRQVSVGAVWNVGGASIATRGPWLGIAESKNGYSSGKVPAPMYYARYVFDEDVSLSEETEMNMSRLAAAIDIDLTHRQLAISKPATSTDIRVCPLSPHYEKSLPLAWRECGWKRTGSAIPDAHGSQVHKRPSIYGGPFHVLRTGDSTTDDDFYHSVLAYCQASGLLAFAAKDHVILWSTMFRQWEGWLPLGAPFPDKITAIAFSSPSGRKSILAVTTERGALRLWEARQLRLIYSLRLPAKVTCVAFKPTTTLCLSAVYPNTEVPVEHLAVGDDWGTVWYYAVEINPFFEALSRVTLLARIDAHHGCLCAITWSPDYEFLLTGGNDNVCLLFELKHILGNQQSSNAAAGSFLTKGTFPRLRLAQGRLGLVVSQFARMLKSNPGPDSIDVHSGSQPMRASISNASTIPQNRRSRSMSPEDVQASITHQRVRNDALSTSTGPLTQPISRVQPSRRVASAYYSPALADFIPFATYAPHGNHVRRFEHNSAVKAVAFAPWQPTLLATGGGMGDRTVYFYHAPTGCCLAKIYMWAQVTGLVWSKTRREITVVLGYQEYDHPYRVVVFAWPSCEQLAVIPWDTNEPEYPFFIATERAISTISISNFMKPTVDEADFDPDDECIAVASSNFIKFYRIPCKPRKMLAGSAGVMRSAILEELDGIENPQNEVIR</sequence>
<dbReference type="GeneID" id="8109433"/>
<dbReference type="InterPro" id="IPR001680">
    <property type="entry name" value="WD40_rpt"/>
</dbReference>
<dbReference type="GO" id="GO:1990757">
    <property type="term" value="F:ubiquitin ligase activator activity"/>
    <property type="evidence" value="ECO:0007669"/>
    <property type="project" value="TreeGrafter"/>
</dbReference>
<protein>
    <submittedName>
        <fullName evidence="4">Cell cycle regulatory protein, putative</fullName>
    </submittedName>
</protein>
<dbReference type="Gene3D" id="2.130.10.10">
    <property type="entry name" value="YVTN repeat-like/Quinoprotein amine dehydrogenase"/>
    <property type="match status" value="2"/>
</dbReference>
<dbReference type="GO" id="GO:0005680">
    <property type="term" value="C:anaphase-promoting complex"/>
    <property type="evidence" value="ECO:0007669"/>
    <property type="project" value="TreeGrafter"/>
</dbReference>
<feature type="compositionally biased region" description="Polar residues" evidence="3">
    <location>
        <begin position="575"/>
        <end position="590"/>
    </location>
</feature>
<evidence type="ECO:0000256" key="1">
    <source>
        <dbReference type="ARBA" id="ARBA00022574"/>
    </source>
</evidence>
<dbReference type="EMBL" id="EQ962652">
    <property type="protein sequence ID" value="EED24454.1"/>
    <property type="molecule type" value="Genomic_DNA"/>
</dbReference>
<feature type="region of interest" description="Disordered" evidence="3">
    <location>
        <begin position="525"/>
        <end position="590"/>
    </location>
</feature>
<reference evidence="5" key="1">
    <citation type="journal article" date="2015" name="Genome Announc.">
        <title>Genome sequence of the AIDS-associated pathogen Penicillium marneffei (ATCC18224) and its near taxonomic relative Talaromyces stipitatus (ATCC10500).</title>
        <authorList>
            <person name="Nierman W.C."/>
            <person name="Fedorova-Abrams N.D."/>
            <person name="Andrianopoulos A."/>
        </authorList>
    </citation>
    <scope>NUCLEOTIDE SEQUENCE [LARGE SCALE GENOMIC DNA]</scope>
    <source>
        <strain evidence="5">ATCC 10500 / CBS 375.48 / QM 6759 / NRRL 1006</strain>
    </source>
</reference>
<dbReference type="InParanoid" id="B8LWQ7"/>
<organism evidence="4 5">
    <name type="scientific">Talaromyces stipitatus (strain ATCC 10500 / CBS 375.48 / QM 6759 / NRRL 1006)</name>
    <name type="common">Penicillium stipitatum</name>
    <dbReference type="NCBI Taxonomy" id="441959"/>
    <lineage>
        <taxon>Eukaryota</taxon>
        <taxon>Fungi</taxon>
        <taxon>Dikarya</taxon>
        <taxon>Ascomycota</taxon>
        <taxon>Pezizomycotina</taxon>
        <taxon>Eurotiomycetes</taxon>
        <taxon>Eurotiomycetidae</taxon>
        <taxon>Eurotiales</taxon>
        <taxon>Trichocomaceae</taxon>
        <taxon>Talaromyces</taxon>
        <taxon>Talaromyces sect. Talaromyces</taxon>
    </lineage>
</organism>
<dbReference type="AlphaFoldDB" id="B8LWQ7"/>
<keyword evidence="2" id="KW-0677">Repeat</keyword>
<dbReference type="SMART" id="SM00320">
    <property type="entry name" value="WD40"/>
    <property type="match status" value="3"/>
</dbReference>
<dbReference type="GO" id="GO:1905786">
    <property type="term" value="P:positive regulation of anaphase-promoting complex-dependent catabolic process"/>
    <property type="evidence" value="ECO:0007669"/>
    <property type="project" value="TreeGrafter"/>
</dbReference>
<dbReference type="PANTHER" id="PTHR19918:SF5">
    <property type="entry name" value="MEIOSIS-SPECIFIC APC_C ACTIVATOR PROTEIN AMA1"/>
    <property type="match status" value="1"/>
</dbReference>